<keyword evidence="2" id="KW-1185">Reference proteome</keyword>
<evidence type="ECO:0000313" key="2">
    <source>
        <dbReference type="Proteomes" id="UP001058860"/>
    </source>
</evidence>
<dbReference type="RefSeq" id="WP_353862166.1">
    <property type="nucleotide sequence ID" value="NZ_CP088295.1"/>
</dbReference>
<gene>
    <name evidence="1" type="ORF">LRS13_12805</name>
</gene>
<sequence length="155" mass="16209">MPLEVRDIQPDPTLDLVATDAVTGAQRRVTTYSGAATVAPVVQPGGFQIRVSTQVIGQPPQGELAGFYPPTGAAIPAAGEPPLVWGEVSLTYAVLGLAAGSQDVALGVDGAEVVLVADPKNPEAVWPYVRFTCFTERQLGIRYRLTVSQPAHASS</sequence>
<proteinExistence type="predicted"/>
<dbReference type="Proteomes" id="UP001058860">
    <property type="component" value="Chromosome"/>
</dbReference>
<organism evidence="1 2">
    <name type="scientific">Svornostia abyssi</name>
    <dbReference type="NCBI Taxonomy" id="2898438"/>
    <lineage>
        <taxon>Bacteria</taxon>
        <taxon>Bacillati</taxon>
        <taxon>Actinomycetota</taxon>
        <taxon>Thermoleophilia</taxon>
        <taxon>Solirubrobacterales</taxon>
        <taxon>Baekduiaceae</taxon>
        <taxon>Svornostia</taxon>
    </lineage>
</organism>
<reference evidence="2" key="1">
    <citation type="submission" date="2021-11" db="EMBL/GenBank/DDBJ databases">
        <title>Cultivation dependent microbiological survey of springs from the worlds oldest radium mine currently devoted to the extraction of radon-saturated water.</title>
        <authorList>
            <person name="Kapinusova G."/>
            <person name="Smrhova T."/>
            <person name="Strejcek M."/>
            <person name="Suman J."/>
            <person name="Jani K."/>
            <person name="Pajer P."/>
            <person name="Uhlik O."/>
        </authorList>
    </citation>
    <scope>NUCLEOTIDE SEQUENCE [LARGE SCALE GENOMIC DNA]</scope>
    <source>
        <strain evidence="2">J379</strain>
    </source>
</reference>
<accession>A0ABY5PAW3</accession>
<protein>
    <submittedName>
        <fullName evidence="1">Uncharacterized protein</fullName>
    </submittedName>
</protein>
<evidence type="ECO:0000313" key="1">
    <source>
        <dbReference type="EMBL" id="UUY01612.1"/>
    </source>
</evidence>
<name>A0ABY5PAW3_9ACTN</name>
<dbReference type="EMBL" id="CP088295">
    <property type="protein sequence ID" value="UUY01612.1"/>
    <property type="molecule type" value="Genomic_DNA"/>
</dbReference>